<proteinExistence type="inferred from homology"/>
<dbReference type="Pfam" id="PF03466">
    <property type="entry name" value="LysR_substrate"/>
    <property type="match status" value="1"/>
</dbReference>
<comment type="caution">
    <text evidence="6">The sequence shown here is derived from an EMBL/GenBank/DDBJ whole genome shotgun (WGS) entry which is preliminary data.</text>
</comment>
<reference evidence="6 7" key="1">
    <citation type="submission" date="2020-07" db="EMBL/GenBank/DDBJ databases">
        <title>MOT database genomes.</title>
        <authorList>
            <person name="Joseph S."/>
            <person name="Aduse-Opoku J."/>
            <person name="Hashim A."/>
            <person name="Wade W."/>
            <person name="Curtis M."/>
        </authorList>
    </citation>
    <scope>NUCLEOTIDE SEQUENCE [LARGE SCALE GENOMIC DNA]</scope>
    <source>
        <strain evidence="6 7">DSM 100099</strain>
    </source>
</reference>
<name>A0A853EUP7_9MICO</name>
<dbReference type="InterPro" id="IPR036388">
    <property type="entry name" value="WH-like_DNA-bd_sf"/>
</dbReference>
<feature type="domain" description="HTH lysR-type" evidence="5">
    <location>
        <begin position="6"/>
        <end position="63"/>
    </location>
</feature>
<keyword evidence="7" id="KW-1185">Reference proteome</keyword>
<dbReference type="GO" id="GO:0003700">
    <property type="term" value="F:DNA-binding transcription factor activity"/>
    <property type="evidence" value="ECO:0007669"/>
    <property type="project" value="InterPro"/>
</dbReference>
<dbReference type="PROSITE" id="PS50931">
    <property type="entry name" value="HTH_LYSR"/>
    <property type="match status" value="1"/>
</dbReference>
<evidence type="ECO:0000256" key="2">
    <source>
        <dbReference type="ARBA" id="ARBA00023015"/>
    </source>
</evidence>
<evidence type="ECO:0000313" key="6">
    <source>
        <dbReference type="EMBL" id="NYS93494.1"/>
    </source>
</evidence>
<evidence type="ECO:0000256" key="3">
    <source>
        <dbReference type="ARBA" id="ARBA00023125"/>
    </source>
</evidence>
<evidence type="ECO:0000256" key="1">
    <source>
        <dbReference type="ARBA" id="ARBA00009437"/>
    </source>
</evidence>
<dbReference type="SUPFAM" id="SSF46785">
    <property type="entry name" value="Winged helix' DNA-binding domain"/>
    <property type="match status" value="1"/>
</dbReference>
<evidence type="ECO:0000259" key="5">
    <source>
        <dbReference type="PROSITE" id="PS50931"/>
    </source>
</evidence>
<evidence type="ECO:0000313" key="7">
    <source>
        <dbReference type="Proteomes" id="UP000561011"/>
    </source>
</evidence>
<dbReference type="Proteomes" id="UP000561011">
    <property type="component" value="Unassembled WGS sequence"/>
</dbReference>
<dbReference type="PANTHER" id="PTHR30126">
    <property type="entry name" value="HTH-TYPE TRANSCRIPTIONAL REGULATOR"/>
    <property type="match status" value="1"/>
</dbReference>
<dbReference type="EMBL" id="JACBYE010000015">
    <property type="protein sequence ID" value="NYS93494.1"/>
    <property type="molecule type" value="Genomic_DNA"/>
</dbReference>
<dbReference type="Gene3D" id="3.40.190.290">
    <property type="match status" value="1"/>
</dbReference>
<comment type="similarity">
    <text evidence="1">Belongs to the LysR transcriptional regulatory family.</text>
</comment>
<dbReference type="PRINTS" id="PR00039">
    <property type="entry name" value="HTHLYSR"/>
</dbReference>
<dbReference type="GO" id="GO:0000976">
    <property type="term" value="F:transcription cis-regulatory region binding"/>
    <property type="evidence" value="ECO:0007669"/>
    <property type="project" value="TreeGrafter"/>
</dbReference>
<gene>
    <name evidence="6" type="ORF">HZZ10_08140</name>
</gene>
<organism evidence="6 7">
    <name type="scientific">Sanguibacter inulinus</name>
    <dbReference type="NCBI Taxonomy" id="60922"/>
    <lineage>
        <taxon>Bacteria</taxon>
        <taxon>Bacillati</taxon>
        <taxon>Actinomycetota</taxon>
        <taxon>Actinomycetes</taxon>
        <taxon>Micrococcales</taxon>
        <taxon>Sanguibacteraceae</taxon>
        <taxon>Sanguibacter</taxon>
    </lineage>
</organism>
<dbReference type="InterPro" id="IPR005119">
    <property type="entry name" value="LysR_subst-bd"/>
</dbReference>
<dbReference type="InterPro" id="IPR000847">
    <property type="entry name" value="LysR_HTH_N"/>
</dbReference>
<dbReference type="RefSeq" id="WP_179913145.1">
    <property type="nucleotide sequence ID" value="NZ_JACBYE010000015.1"/>
</dbReference>
<dbReference type="CDD" id="cd05466">
    <property type="entry name" value="PBP2_LTTR_substrate"/>
    <property type="match status" value="1"/>
</dbReference>
<accession>A0A853EUP7</accession>
<dbReference type="InterPro" id="IPR036390">
    <property type="entry name" value="WH_DNA-bd_sf"/>
</dbReference>
<dbReference type="AlphaFoldDB" id="A0A853EUP7"/>
<keyword evidence="3" id="KW-0238">DNA-binding</keyword>
<dbReference type="Pfam" id="PF00126">
    <property type="entry name" value="HTH_1"/>
    <property type="match status" value="1"/>
</dbReference>
<dbReference type="Gene3D" id="1.10.10.10">
    <property type="entry name" value="Winged helix-like DNA-binding domain superfamily/Winged helix DNA-binding domain"/>
    <property type="match status" value="1"/>
</dbReference>
<protein>
    <submittedName>
        <fullName evidence="6">LysR family transcriptional regulator</fullName>
    </submittedName>
</protein>
<sequence>MVEVQPSFDYLRTFVAVFRMGTFTSAAKFVGLSQPAVTSQMQALERQLGYPLFERHGRRIAPTARAQALAAEVAPHIDSLDAITDRDGNLPSEQARVIYIGGPAEYMSVRVMPLLAQMADQNVEFRVTFGLAEKLLVDLSVGALDVVVSSIRPRLRGVASVALIDEEFLLVASPRWRDLIGDGETITAESLRHVPLVAYSEDLAIIRRYWRSVLGQPADGLNLAATIPNLRAITDAVIHGLGMSVLPRYLIEEHLRSGALVVLLDPEMAPLNTLYVATQQGILHKNRSVRLVHDALLADAQRAAGMS</sequence>
<dbReference type="PANTHER" id="PTHR30126:SF39">
    <property type="entry name" value="HTH-TYPE TRANSCRIPTIONAL REGULATOR CYSL"/>
    <property type="match status" value="1"/>
</dbReference>
<keyword evidence="4" id="KW-0804">Transcription</keyword>
<evidence type="ECO:0000256" key="4">
    <source>
        <dbReference type="ARBA" id="ARBA00023163"/>
    </source>
</evidence>
<keyword evidence="2" id="KW-0805">Transcription regulation</keyword>
<dbReference type="SUPFAM" id="SSF53850">
    <property type="entry name" value="Periplasmic binding protein-like II"/>
    <property type="match status" value="1"/>
</dbReference>